<dbReference type="PANTHER" id="PTHR21600:SF44">
    <property type="entry name" value="RIBOSOMAL LARGE SUBUNIT PSEUDOURIDINE SYNTHASE D"/>
    <property type="match status" value="1"/>
</dbReference>
<evidence type="ECO:0000256" key="4">
    <source>
        <dbReference type="PROSITE-ProRule" id="PRU00182"/>
    </source>
</evidence>
<dbReference type="CDD" id="cd00165">
    <property type="entry name" value="S4"/>
    <property type="match status" value="1"/>
</dbReference>
<dbReference type="InterPro" id="IPR006145">
    <property type="entry name" value="PsdUridine_synth_RsuA/RluA"/>
</dbReference>
<evidence type="ECO:0000259" key="6">
    <source>
        <dbReference type="SMART" id="SM00363"/>
    </source>
</evidence>
<evidence type="ECO:0000313" key="7">
    <source>
        <dbReference type="EMBL" id="MFC3882648.1"/>
    </source>
</evidence>
<dbReference type="InterPro" id="IPR036986">
    <property type="entry name" value="S4_RNA-bd_sf"/>
</dbReference>
<protein>
    <recommendedName>
        <fullName evidence="5">Pseudouridine synthase</fullName>
        <ecNumber evidence="5">5.4.99.-</ecNumber>
    </recommendedName>
</protein>
<proteinExistence type="inferred from homology"/>
<comment type="caution">
    <text evidence="7">The sequence shown here is derived from an EMBL/GenBank/DDBJ whole genome shotgun (WGS) entry which is preliminary data.</text>
</comment>
<dbReference type="CDD" id="cd02869">
    <property type="entry name" value="PseudoU_synth_RluA_like"/>
    <property type="match status" value="1"/>
</dbReference>
<evidence type="ECO:0000313" key="8">
    <source>
        <dbReference type="Proteomes" id="UP001595752"/>
    </source>
</evidence>
<dbReference type="EMBL" id="JBHRZT010000020">
    <property type="protein sequence ID" value="MFC3882648.1"/>
    <property type="molecule type" value="Genomic_DNA"/>
</dbReference>
<dbReference type="Gene3D" id="3.10.290.10">
    <property type="entry name" value="RNA-binding S4 domain"/>
    <property type="match status" value="1"/>
</dbReference>
<evidence type="ECO:0000256" key="5">
    <source>
        <dbReference type="RuleBase" id="RU362028"/>
    </source>
</evidence>
<comment type="function">
    <text evidence="5">Responsible for synthesis of pseudouridine from uracil.</text>
</comment>
<dbReference type="InterPro" id="IPR050188">
    <property type="entry name" value="RluA_PseudoU_synthase"/>
</dbReference>
<comment type="catalytic activity">
    <reaction evidence="1 5">
        <text>a uridine in RNA = a pseudouridine in RNA</text>
        <dbReference type="Rhea" id="RHEA:48348"/>
        <dbReference type="Rhea" id="RHEA-COMP:12068"/>
        <dbReference type="Rhea" id="RHEA-COMP:12069"/>
        <dbReference type="ChEBI" id="CHEBI:65314"/>
        <dbReference type="ChEBI" id="CHEBI:65315"/>
    </reaction>
</comment>
<dbReference type="NCBIfam" id="TIGR00005">
    <property type="entry name" value="rluA_subfam"/>
    <property type="match status" value="1"/>
</dbReference>
<dbReference type="SUPFAM" id="SSF55120">
    <property type="entry name" value="Pseudouridine synthase"/>
    <property type="match status" value="1"/>
</dbReference>
<keyword evidence="4" id="KW-0694">RNA-binding</keyword>
<dbReference type="Pfam" id="PF00849">
    <property type="entry name" value="PseudoU_synth_2"/>
    <property type="match status" value="1"/>
</dbReference>
<evidence type="ECO:0000256" key="1">
    <source>
        <dbReference type="ARBA" id="ARBA00000073"/>
    </source>
</evidence>
<name>A0ABV8AXF1_9BACI</name>
<keyword evidence="3 5" id="KW-0413">Isomerase</keyword>
<dbReference type="InterPro" id="IPR006225">
    <property type="entry name" value="PsdUridine_synth_RluC/D"/>
</dbReference>
<dbReference type="PANTHER" id="PTHR21600">
    <property type="entry name" value="MITOCHONDRIAL RNA PSEUDOURIDINE SYNTHASE"/>
    <property type="match status" value="1"/>
</dbReference>
<dbReference type="SMART" id="SM00363">
    <property type="entry name" value="S4"/>
    <property type="match status" value="1"/>
</dbReference>
<gene>
    <name evidence="7" type="ORF">ACFOU2_03735</name>
</gene>
<dbReference type="EC" id="5.4.99.-" evidence="5"/>
<reference evidence="8" key="1">
    <citation type="journal article" date="2019" name="Int. J. Syst. Evol. Microbiol.">
        <title>The Global Catalogue of Microorganisms (GCM) 10K type strain sequencing project: providing services to taxonomists for standard genome sequencing and annotation.</title>
        <authorList>
            <consortium name="The Broad Institute Genomics Platform"/>
            <consortium name="The Broad Institute Genome Sequencing Center for Infectious Disease"/>
            <person name="Wu L."/>
            <person name="Ma J."/>
        </authorList>
    </citation>
    <scope>NUCLEOTIDE SEQUENCE [LARGE SCALE GENOMIC DNA]</scope>
    <source>
        <strain evidence="8">CCUG 61889</strain>
    </source>
</reference>
<comment type="similarity">
    <text evidence="2 5">Belongs to the pseudouridine synthase RluA family.</text>
</comment>
<dbReference type="InterPro" id="IPR002942">
    <property type="entry name" value="S4_RNA-bd"/>
</dbReference>
<dbReference type="SUPFAM" id="SSF55174">
    <property type="entry name" value="Alpha-L RNA-binding motif"/>
    <property type="match status" value="1"/>
</dbReference>
<dbReference type="InterPro" id="IPR006224">
    <property type="entry name" value="PsdUridine_synth_RluA-like_CS"/>
</dbReference>
<dbReference type="GO" id="GO:0016853">
    <property type="term" value="F:isomerase activity"/>
    <property type="evidence" value="ECO:0007669"/>
    <property type="project" value="UniProtKB-KW"/>
</dbReference>
<dbReference type="PROSITE" id="PS50889">
    <property type="entry name" value="S4"/>
    <property type="match status" value="1"/>
</dbReference>
<dbReference type="Proteomes" id="UP001595752">
    <property type="component" value="Unassembled WGS sequence"/>
</dbReference>
<sequence length="304" mass="34466">MEVIELTIDEQQQNERLDKVLSTINSEWSRTQVQQWIKDEVVKVNGNAVKGNYKCKINDRIVIEIPEPEPLDVIPEEMDLDIYYEDQDVLVVNKPRGMVVHPAPGHMTGTLVNGLMAHCKDLSGINGVLRPGIVHRIDKDTSGLLMVAKNDMAHESLVNQLVNKTVTRRYKAIVHGVIPHDHGTIDAPIGRDRHDRQSMTVTDENGKEAVTHFNVLKRFNDFTFVECQLETGRTHQIRVHMKYIGYPLAGDPKYGPKKTLPIDGQALHAGILGFTHPRTGEYKEFEAPLPKDFQDMLELLEKRS</sequence>
<evidence type="ECO:0000256" key="3">
    <source>
        <dbReference type="ARBA" id="ARBA00023235"/>
    </source>
</evidence>
<evidence type="ECO:0000256" key="2">
    <source>
        <dbReference type="ARBA" id="ARBA00010876"/>
    </source>
</evidence>
<dbReference type="InterPro" id="IPR020103">
    <property type="entry name" value="PsdUridine_synth_cat_dom_sf"/>
</dbReference>
<dbReference type="Gene3D" id="3.30.2350.10">
    <property type="entry name" value="Pseudouridine synthase"/>
    <property type="match status" value="1"/>
</dbReference>
<organism evidence="7 8">
    <name type="scientific">Bacillus songklensis</name>
    <dbReference type="NCBI Taxonomy" id="1069116"/>
    <lineage>
        <taxon>Bacteria</taxon>
        <taxon>Bacillati</taxon>
        <taxon>Bacillota</taxon>
        <taxon>Bacilli</taxon>
        <taxon>Bacillales</taxon>
        <taxon>Bacillaceae</taxon>
        <taxon>Bacillus</taxon>
    </lineage>
</organism>
<keyword evidence="8" id="KW-1185">Reference proteome</keyword>
<dbReference type="RefSeq" id="WP_377912311.1">
    <property type="nucleotide sequence ID" value="NZ_JBHRZT010000020.1"/>
</dbReference>
<dbReference type="PROSITE" id="PS01129">
    <property type="entry name" value="PSI_RLU"/>
    <property type="match status" value="1"/>
</dbReference>
<dbReference type="Pfam" id="PF01479">
    <property type="entry name" value="S4"/>
    <property type="match status" value="1"/>
</dbReference>
<accession>A0ABV8AXF1</accession>
<feature type="domain" description="RNA-binding S4" evidence="6">
    <location>
        <begin position="15"/>
        <end position="75"/>
    </location>
</feature>